<accession>A0A0L6UPS7</accession>
<evidence type="ECO:0000256" key="1">
    <source>
        <dbReference type="SAM" id="Phobius"/>
    </source>
</evidence>
<dbReference type="Proteomes" id="UP000037035">
    <property type="component" value="Unassembled WGS sequence"/>
</dbReference>
<dbReference type="VEuPathDB" id="FungiDB:VP01_4367g1"/>
<reference evidence="2 3" key="1">
    <citation type="submission" date="2015-08" db="EMBL/GenBank/DDBJ databases">
        <title>Next Generation Sequencing and Analysis of the Genome of Puccinia sorghi L Schw, the Causal Agent of Maize Common Rust.</title>
        <authorList>
            <person name="Rochi L."/>
            <person name="Burguener G."/>
            <person name="Darino M."/>
            <person name="Turjanski A."/>
            <person name="Kreff E."/>
            <person name="Dieguez M.J."/>
            <person name="Sacco F."/>
        </authorList>
    </citation>
    <scope>NUCLEOTIDE SEQUENCE [LARGE SCALE GENOMIC DNA]</scope>
    <source>
        <strain evidence="2 3">RO10H11247</strain>
    </source>
</reference>
<gene>
    <name evidence="2" type="ORF">VP01_4367g1</name>
</gene>
<evidence type="ECO:0000313" key="3">
    <source>
        <dbReference type="Proteomes" id="UP000037035"/>
    </source>
</evidence>
<organism evidence="2 3">
    <name type="scientific">Puccinia sorghi</name>
    <dbReference type="NCBI Taxonomy" id="27349"/>
    <lineage>
        <taxon>Eukaryota</taxon>
        <taxon>Fungi</taxon>
        <taxon>Dikarya</taxon>
        <taxon>Basidiomycota</taxon>
        <taxon>Pucciniomycotina</taxon>
        <taxon>Pucciniomycetes</taxon>
        <taxon>Pucciniales</taxon>
        <taxon>Pucciniaceae</taxon>
        <taxon>Puccinia</taxon>
    </lineage>
</organism>
<keyword evidence="1" id="KW-0472">Membrane</keyword>
<protein>
    <submittedName>
        <fullName evidence="2">Uncharacterized protein</fullName>
    </submittedName>
</protein>
<evidence type="ECO:0000313" key="2">
    <source>
        <dbReference type="EMBL" id="KNZ50536.1"/>
    </source>
</evidence>
<sequence>MDSTYHTSNMLQVRVADTSTMLKVNVADTSTIVHSWHAETPRKLLVLFQPFSKIQPCFDAQSLCQNIYIFKHVSLADTKAMRQVSVSFLTANTDTASITVNLVSFTLGGSTNATLQLFSLQKRLDQLPAVDIQKVTETLCCYSNVSPRVIEPSFDAGSWCRLHSDCAKAFTYANIEQGFFFEVFCRTYIFLLLFLGYIFSYLTKFHPSLHSHFSSIHLMVFFHYNIAMPIISIHMHIVCLSQPHVYLSVEVYLIWPYAKRGSTRNPPFLHAQPSRSHGTIDMQNSPAKLQISRCGLFLLNLQSGQACLIQCGKVGMSGGGPPSVLKSEGFWLQESSVMVKVENVDC</sequence>
<keyword evidence="1" id="KW-1133">Transmembrane helix</keyword>
<name>A0A0L6UPS7_9BASI</name>
<keyword evidence="1" id="KW-0812">Transmembrane</keyword>
<dbReference type="AlphaFoldDB" id="A0A0L6UPS7"/>
<feature type="transmembrane region" description="Helical" evidence="1">
    <location>
        <begin position="222"/>
        <end position="240"/>
    </location>
</feature>
<dbReference type="EMBL" id="LAVV01009465">
    <property type="protein sequence ID" value="KNZ50536.1"/>
    <property type="molecule type" value="Genomic_DNA"/>
</dbReference>
<comment type="caution">
    <text evidence="2">The sequence shown here is derived from an EMBL/GenBank/DDBJ whole genome shotgun (WGS) entry which is preliminary data.</text>
</comment>
<keyword evidence="3" id="KW-1185">Reference proteome</keyword>
<feature type="transmembrane region" description="Helical" evidence="1">
    <location>
        <begin position="183"/>
        <end position="202"/>
    </location>
</feature>
<proteinExistence type="predicted"/>